<evidence type="ECO:0000256" key="1">
    <source>
        <dbReference type="SAM" id="Phobius"/>
    </source>
</evidence>
<sequence>MIPAMPASVAAATSHRAPRRGSSRQVSVAVLRFGRLAAMWVVALLILVAGVWGSWGTAQHVMLTKGREQGTIEVARCGADSCSGPYAPLSSGSQARARVVIEKTVAVRKGQTYTVVIKPGGDEVVRSGPAGVLYAWVPMGGALLLASVVVAGGLGRARWGWVLAGSGMALLTAAFLAM</sequence>
<feature type="transmembrane region" description="Helical" evidence="1">
    <location>
        <begin position="33"/>
        <end position="55"/>
    </location>
</feature>
<dbReference type="EMBL" id="JBJVNE010000010">
    <property type="protein sequence ID" value="MFM9648657.1"/>
    <property type="molecule type" value="Genomic_DNA"/>
</dbReference>
<dbReference type="Proteomes" id="UP001631993">
    <property type="component" value="Unassembled WGS sequence"/>
</dbReference>
<evidence type="ECO:0000313" key="3">
    <source>
        <dbReference type="Proteomes" id="UP001631993"/>
    </source>
</evidence>
<gene>
    <name evidence="2" type="ORF">ACKI1S_21160</name>
</gene>
<keyword evidence="3" id="KW-1185">Reference proteome</keyword>
<dbReference type="GeneID" id="93764128"/>
<proteinExistence type="predicted"/>
<accession>A0ABW9IL08</accession>
<keyword evidence="1" id="KW-0472">Membrane</keyword>
<feature type="transmembrane region" description="Helical" evidence="1">
    <location>
        <begin position="159"/>
        <end position="177"/>
    </location>
</feature>
<evidence type="ECO:0000313" key="2">
    <source>
        <dbReference type="EMBL" id="MFM9648657.1"/>
    </source>
</evidence>
<protein>
    <submittedName>
        <fullName evidence="2">Uncharacterized protein</fullName>
    </submittedName>
</protein>
<name>A0ABW9IL08_STRGJ</name>
<comment type="caution">
    <text evidence="2">The sequence shown here is derived from an EMBL/GenBank/DDBJ whole genome shotgun (WGS) entry which is preliminary data.</text>
</comment>
<keyword evidence="1" id="KW-0812">Transmembrane</keyword>
<reference evidence="2 3" key="1">
    <citation type="submission" date="2024-12" db="EMBL/GenBank/DDBJ databases">
        <title>Forecasting of Potato common scab and diversities of Pathogenic streptomyces spp. in china.</title>
        <authorList>
            <person name="Handique U."/>
            <person name="Wu J."/>
        </authorList>
    </citation>
    <scope>NUCLEOTIDE SEQUENCE [LARGE SCALE GENOMIC DNA]</scope>
    <source>
        <strain evidence="2 3">ZRIMU1585</strain>
    </source>
</reference>
<feature type="transmembrane region" description="Helical" evidence="1">
    <location>
        <begin position="133"/>
        <end position="152"/>
    </location>
</feature>
<organism evidence="2 3">
    <name type="scientific">Streptomyces galilaeus</name>
    <dbReference type="NCBI Taxonomy" id="33899"/>
    <lineage>
        <taxon>Bacteria</taxon>
        <taxon>Bacillati</taxon>
        <taxon>Actinomycetota</taxon>
        <taxon>Actinomycetes</taxon>
        <taxon>Kitasatosporales</taxon>
        <taxon>Streptomycetaceae</taxon>
        <taxon>Streptomyces</taxon>
    </lineage>
</organism>
<dbReference type="RefSeq" id="WP_397648571.1">
    <property type="nucleotide sequence ID" value="NZ_JBJVMW010000007.1"/>
</dbReference>
<keyword evidence="1" id="KW-1133">Transmembrane helix</keyword>